<evidence type="ECO:0000256" key="1">
    <source>
        <dbReference type="SAM" id="MobiDB-lite"/>
    </source>
</evidence>
<dbReference type="PANTHER" id="PTHR21666">
    <property type="entry name" value="PEPTIDASE-RELATED"/>
    <property type="match status" value="1"/>
</dbReference>
<keyword evidence="2" id="KW-0472">Membrane</keyword>
<feature type="domain" description="M23ase beta-sheet core" evidence="3">
    <location>
        <begin position="238"/>
        <end position="332"/>
    </location>
</feature>
<organism evidence="4 5">
    <name type="scientific">Pseudobacteroides cellulosolvens ATCC 35603 = DSM 2933</name>
    <dbReference type="NCBI Taxonomy" id="398512"/>
    <lineage>
        <taxon>Bacteria</taxon>
        <taxon>Bacillati</taxon>
        <taxon>Bacillota</taxon>
        <taxon>Clostridia</taxon>
        <taxon>Eubacteriales</taxon>
        <taxon>Oscillospiraceae</taxon>
        <taxon>Pseudobacteroides</taxon>
    </lineage>
</organism>
<feature type="region of interest" description="Disordered" evidence="1">
    <location>
        <begin position="164"/>
        <end position="203"/>
    </location>
</feature>
<feature type="compositionally biased region" description="Basic and acidic residues" evidence="1">
    <location>
        <begin position="119"/>
        <end position="129"/>
    </location>
</feature>
<dbReference type="SUPFAM" id="SSF51261">
    <property type="entry name" value="Duplicated hybrid motif"/>
    <property type="match status" value="1"/>
</dbReference>
<keyword evidence="5" id="KW-1185">Reference proteome</keyword>
<dbReference type="FunFam" id="2.70.70.10:FF:000006">
    <property type="entry name" value="M23 family peptidase"/>
    <property type="match status" value="1"/>
</dbReference>
<dbReference type="PANTHER" id="PTHR21666:SF270">
    <property type="entry name" value="MUREIN HYDROLASE ACTIVATOR ENVC"/>
    <property type="match status" value="1"/>
</dbReference>
<proteinExistence type="predicted"/>
<feature type="transmembrane region" description="Helical" evidence="2">
    <location>
        <begin position="51"/>
        <end position="73"/>
    </location>
</feature>
<evidence type="ECO:0000256" key="2">
    <source>
        <dbReference type="SAM" id="Phobius"/>
    </source>
</evidence>
<name>A0A0L6JNY8_9FIRM</name>
<reference evidence="5" key="1">
    <citation type="submission" date="2015-07" db="EMBL/GenBank/DDBJ databases">
        <title>Near-Complete Genome Sequence of the Cellulolytic Bacterium Bacteroides (Pseudobacteroides) cellulosolvens ATCC 35603.</title>
        <authorList>
            <person name="Dassa B."/>
            <person name="Utturkar S.M."/>
            <person name="Klingeman D.M."/>
            <person name="Hurt R.A."/>
            <person name="Keller M."/>
            <person name="Xu J."/>
            <person name="Reddy Y.H.K."/>
            <person name="Borovok I."/>
            <person name="Grinberg I.R."/>
            <person name="Lamed R."/>
            <person name="Zhivin O."/>
            <person name="Bayer E.A."/>
            <person name="Brown S.D."/>
        </authorList>
    </citation>
    <scope>NUCLEOTIDE SEQUENCE [LARGE SCALE GENOMIC DNA]</scope>
    <source>
        <strain evidence="5">DSM 2933</strain>
    </source>
</reference>
<evidence type="ECO:0000313" key="4">
    <source>
        <dbReference type="EMBL" id="KNY27082.1"/>
    </source>
</evidence>
<comment type="caution">
    <text evidence="4">The sequence shown here is derived from an EMBL/GenBank/DDBJ whole genome shotgun (WGS) entry which is preliminary data.</text>
</comment>
<dbReference type="STRING" id="398512.Bccel_2347"/>
<feature type="region of interest" description="Disordered" evidence="1">
    <location>
        <begin position="115"/>
        <end position="134"/>
    </location>
</feature>
<dbReference type="AlphaFoldDB" id="A0A0L6JNY8"/>
<gene>
    <name evidence="4" type="ORF">Bccel_2347</name>
</gene>
<feature type="compositionally biased region" description="Basic and acidic residues" evidence="1">
    <location>
        <begin position="169"/>
        <end position="189"/>
    </location>
</feature>
<dbReference type="InterPro" id="IPR016047">
    <property type="entry name" value="M23ase_b-sheet_dom"/>
</dbReference>
<accession>A0A0L6JNY8</accession>
<keyword evidence="2" id="KW-1133">Transmembrane helix</keyword>
<dbReference type="eggNOG" id="COG4942">
    <property type="taxonomic scope" value="Bacteria"/>
</dbReference>
<keyword evidence="2" id="KW-0812">Transmembrane</keyword>
<dbReference type="InterPro" id="IPR050570">
    <property type="entry name" value="Cell_wall_metabolism_enzyme"/>
</dbReference>
<dbReference type="Pfam" id="PF01551">
    <property type="entry name" value="Peptidase_M23"/>
    <property type="match status" value="1"/>
</dbReference>
<sequence length="340" mass="38170">MYKCLNTKLAIIKYNTLRMRIMDNTTARGPYQRRNTYNRKKKKSGENNNRLAFVIVKQLIISLVFFLLVSAVMNFDSPMTDFLTDKVSYVMEYNVEINDIFGKIYSLTDMLKKNNLNKDNNKDEEEKPIDISGTEDSAIPASAQVYQLDNEDFSKIDYGGIIEEDEHDTEDKKLDANENNPDEKLEKSQPKANENNINDTKKSDITNKTNLKFIAPLIAPLGSKFGERIHPIKGSVEMHKGVDIKANYGVAIKAAMAGKVIEAGPCSTFGNLVKIDHQNGYITLYAHCSVTIAKKGKMVKQGDVIAKVGSTGSSTGPHLHFEIWKDNKAVNPLYYVKIGK</sequence>
<dbReference type="EMBL" id="LGTC01000001">
    <property type="protein sequence ID" value="KNY27082.1"/>
    <property type="molecule type" value="Genomic_DNA"/>
</dbReference>
<dbReference type="InterPro" id="IPR011055">
    <property type="entry name" value="Dup_hybrid_motif"/>
</dbReference>
<dbReference type="CDD" id="cd12797">
    <property type="entry name" value="M23_peptidase"/>
    <property type="match status" value="1"/>
</dbReference>
<dbReference type="Gene3D" id="2.70.70.10">
    <property type="entry name" value="Glucose Permease (Domain IIA)"/>
    <property type="match status" value="1"/>
</dbReference>
<dbReference type="GO" id="GO:0004222">
    <property type="term" value="F:metalloendopeptidase activity"/>
    <property type="evidence" value="ECO:0007669"/>
    <property type="project" value="TreeGrafter"/>
</dbReference>
<dbReference type="Proteomes" id="UP000036923">
    <property type="component" value="Unassembled WGS sequence"/>
</dbReference>
<evidence type="ECO:0000259" key="3">
    <source>
        <dbReference type="Pfam" id="PF01551"/>
    </source>
</evidence>
<evidence type="ECO:0000313" key="5">
    <source>
        <dbReference type="Proteomes" id="UP000036923"/>
    </source>
</evidence>
<protein>
    <submittedName>
        <fullName evidence="4">Peptidase M23</fullName>
    </submittedName>
</protein>